<dbReference type="EMBL" id="BDGG01000001">
    <property type="protein sequence ID" value="GAU89986.1"/>
    <property type="molecule type" value="Genomic_DNA"/>
</dbReference>
<dbReference type="AlphaFoldDB" id="A0A1D1UJV6"/>
<protein>
    <submittedName>
        <fullName evidence="2">Uncharacterized protein</fullName>
    </submittedName>
</protein>
<accession>A0A1D1UJV6</accession>
<gene>
    <name evidence="2" type="primary">RvY_02470-1</name>
    <name evidence="2" type="synonym">RvY_02470.1</name>
    <name evidence="2" type="ORF">RvY_02470</name>
</gene>
<sequence length="112" mass="13361">MSKHTEQEHESETHKSPMGLPWLSPTVVRNRCSAERSSPTWAILTRGFSNPPPLILKPTSQVDREEFSLWSEPETWSSFRSWNKLQEPEVTSKFQHRWRYKLTCYFRPRKDI</sequence>
<reference evidence="2 3" key="1">
    <citation type="journal article" date="2016" name="Nat. Commun.">
        <title>Extremotolerant tardigrade genome and improved radiotolerance of human cultured cells by tardigrade-unique protein.</title>
        <authorList>
            <person name="Hashimoto T."/>
            <person name="Horikawa D.D."/>
            <person name="Saito Y."/>
            <person name="Kuwahara H."/>
            <person name="Kozuka-Hata H."/>
            <person name="Shin-I T."/>
            <person name="Minakuchi Y."/>
            <person name="Ohishi K."/>
            <person name="Motoyama A."/>
            <person name="Aizu T."/>
            <person name="Enomoto A."/>
            <person name="Kondo K."/>
            <person name="Tanaka S."/>
            <person name="Hara Y."/>
            <person name="Koshikawa S."/>
            <person name="Sagara H."/>
            <person name="Miura T."/>
            <person name="Yokobori S."/>
            <person name="Miyagawa K."/>
            <person name="Suzuki Y."/>
            <person name="Kubo T."/>
            <person name="Oyama M."/>
            <person name="Kohara Y."/>
            <person name="Fujiyama A."/>
            <person name="Arakawa K."/>
            <person name="Katayama T."/>
            <person name="Toyoda A."/>
            <person name="Kunieda T."/>
        </authorList>
    </citation>
    <scope>NUCLEOTIDE SEQUENCE [LARGE SCALE GENOMIC DNA]</scope>
    <source>
        <strain evidence="2 3">YOKOZUNA-1</strain>
    </source>
</reference>
<organism evidence="2 3">
    <name type="scientific">Ramazzottius varieornatus</name>
    <name type="common">Water bear</name>
    <name type="synonym">Tardigrade</name>
    <dbReference type="NCBI Taxonomy" id="947166"/>
    <lineage>
        <taxon>Eukaryota</taxon>
        <taxon>Metazoa</taxon>
        <taxon>Ecdysozoa</taxon>
        <taxon>Tardigrada</taxon>
        <taxon>Eutardigrada</taxon>
        <taxon>Parachela</taxon>
        <taxon>Hypsibioidea</taxon>
        <taxon>Ramazzottiidae</taxon>
        <taxon>Ramazzottius</taxon>
    </lineage>
</organism>
<dbReference type="Proteomes" id="UP000186922">
    <property type="component" value="Unassembled WGS sequence"/>
</dbReference>
<keyword evidence="3" id="KW-1185">Reference proteome</keyword>
<name>A0A1D1UJV6_RAMVA</name>
<evidence type="ECO:0000256" key="1">
    <source>
        <dbReference type="SAM" id="MobiDB-lite"/>
    </source>
</evidence>
<feature type="compositionally biased region" description="Basic and acidic residues" evidence="1">
    <location>
        <begin position="1"/>
        <end position="15"/>
    </location>
</feature>
<comment type="caution">
    <text evidence="2">The sequence shown here is derived from an EMBL/GenBank/DDBJ whole genome shotgun (WGS) entry which is preliminary data.</text>
</comment>
<evidence type="ECO:0000313" key="2">
    <source>
        <dbReference type="EMBL" id="GAU89986.1"/>
    </source>
</evidence>
<feature type="region of interest" description="Disordered" evidence="1">
    <location>
        <begin position="1"/>
        <end position="22"/>
    </location>
</feature>
<proteinExistence type="predicted"/>
<evidence type="ECO:0000313" key="3">
    <source>
        <dbReference type="Proteomes" id="UP000186922"/>
    </source>
</evidence>